<dbReference type="EMBL" id="JPGY02000001">
    <property type="protein sequence ID" value="KRU11733.1"/>
    <property type="molecule type" value="Genomic_DNA"/>
</dbReference>
<dbReference type="Proteomes" id="UP000028042">
    <property type="component" value="Unassembled WGS sequence"/>
</dbReference>
<evidence type="ECO:0000313" key="5">
    <source>
        <dbReference type="Proteomes" id="UP000030905"/>
    </source>
</evidence>
<reference evidence="2 5" key="1">
    <citation type="journal article" date="2015" name="Genome Announc.">
        <title>Complete Genome Sequence of the Nitrogen-Fixing and Solvent-Producing Clostridium pasteurianum DSM 525.</title>
        <authorList>
            <person name="Poehlein A."/>
            <person name="Grosse-Honebrink A."/>
            <person name="Zhang Y."/>
            <person name="Minton N.P."/>
            <person name="Daniel R."/>
        </authorList>
    </citation>
    <scope>NUCLEOTIDE SEQUENCE [LARGE SCALE GENOMIC DNA]</scope>
    <source>
        <strain evidence="2">DSM 525</strain>
        <strain evidence="5">DSM 525 / ATCC 6013</strain>
    </source>
</reference>
<keyword evidence="1" id="KW-1133">Transmembrane helix</keyword>
<feature type="transmembrane region" description="Helical" evidence="1">
    <location>
        <begin position="64"/>
        <end position="83"/>
    </location>
</feature>
<feature type="transmembrane region" description="Helical" evidence="1">
    <location>
        <begin position="103"/>
        <end position="121"/>
    </location>
</feature>
<keyword evidence="1" id="KW-0812">Transmembrane</keyword>
<keyword evidence="1" id="KW-0472">Membrane</keyword>
<keyword evidence="5" id="KW-1185">Reference proteome</keyword>
<feature type="transmembrane region" description="Helical" evidence="1">
    <location>
        <begin position="38"/>
        <end position="57"/>
    </location>
</feature>
<evidence type="ECO:0000313" key="3">
    <source>
        <dbReference type="EMBL" id="KRU11733.1"/>
    </source>
</evidence>
<evidence type="ECO:0000313" key="4">
    <source>
        <dbReference type="Proteomes" id="UP000028042"/>
    </source>
</evidence>
<sequence length="133" mass="15427">MEHKRNRFLYGIIIIIVIILGLYSQKIDGNIPYFIKDYLGDSLWSLMIFIGFTFIFNRMKTIKITIMALIFSFIIEISQLYHADWIDGIRITVLGRLVLGSTFSWSDLIAYIIGIIFGLIIDEMIILKKIDKG</sequence>
<evidence type="ECO:0000256" key="1">
    <source>
        <dbReference type="SAM" id="Phobius"/>
    </source>
</evidence>
<evidence type="ECO:0008006" key="6">
    <source>
        <dbReference type="Google" id="ProtNLM"/>
    </source>
</evidence>
<proteinExistence type="predicted"/>
<dbReference type="eggNOG" id="COG2205">
    <property type="taxonomic scope" value="Bacteria"/>
</dbReference>
<dbReference type="AlphaFoldDB" id="A0A0H3J467"/>
<dbReference type="PATRIC" id="fig|1262449.3.peg.795"/>
<dbReference type="EMBL" id="CP009268">
    <property type="protein sequence ID" value="AJA52257.1"/>
    <property type="molecule type" value="Genomic_DNA"/>
</dbReference>
<dbReference type="Proteomes" id="UP000030905">
    <property type="component" value="Chromosome"/>
</dbReference>
<dbReference type="KEGG" id="cpae:CPAST_c21990"/>
<organism evidence="2 5">
    <name type="scientific">Clostridium pasteurianum DSM 525 = ATCC 6013</name>
    <dbReference type="NCBI Taxonomy" id="1262449"/>
    <lineage>
        <taxon>Bacteria</taxon>
        <taxon>Bacillati</taxon>
        <taxon>Bacillota</taxon>
        <taxon>Clostridia</taxon>
        <taxon>Eubacteriales</taxon>
        <taxon>Clostridiaceae</taxon>
        <taxon>Clostridium</taxon>
    </lineage>
</organism>
<evidence type="ECO:0000313" key="2">
    <source>
        <dbReference type="EMBL" id="AJA52257.1"/>
    </source>
</evidence>
<dbReference type="KEGG" id="cpat:CLPA_c21990"/>
<accession>A0A0H3J467</accession>
<dbReference type="GeneID" id="93074345"/>
<gene>
    <name evidence="2" type="ORF">CLPA_c21990</name>
    <name evidence="3" type="ORF">CP6013_00980</name>
</gene>
<reference evidence="3 4" key="3">
    <citation type="journal article" name="Genome Announc.">
        <title>Improved Draft Genome Sequence of Clostridium pasteurianum Strain ATCC 6013 (DSM 525) Using a Hybrid Next-Generation Sequencing Approach.</title>
        <authorList>
            <person name="Pyne M.E."/>
            <person name="Utturkar S."/>
            <person name="Brown S.D."/>
            <person name="Moo-Young M."/>
            <person name="Chung D.A."/>
            <person name="Chou C.P."/>
        </authorList>
    </citation>
    <scope>NUCLEOTIDE SEQUENCE [LARGE SCALE GENOMIC DNA]</scope>
    <source>
        <strain evidence="3 4">ATCC 6013</strain>
    </source>
</reference>
<name>A0A0H3J467_CLOPA</name>
<dbReference type="Pfam" id="PF10990">
    <property type="entry name" value="DUF2809"/>
    <property type="match status" value="1"/>
</dbReference>
<protein>
    <recommendedName>
        <fullName evidence="6">DUF2809 domain-containing protein</fullName>
    </recommendedName>
</protein>
<reference evidence="3" key="2">
    <citation type="submission" date="2015-10" db="EMBL/GenBank/DDBJ databases">
        <title>Improved Draft Genome Sequence of Clostridium pasteurianum Strain ATCC 6013 (DSM 525) Using a Hybrid Next-Generation Sequencing Approach.</title>
        <authorList>
            <person name="Pyne M.E."/>
            <person name="Utturkar S.M."/>
            <person name="Brown S.D."/>
            <person name="Moo-Young M."/>
            <person name="Chung D.A."/>
            <person name="Chou P.C."/>
        </authorList>
    </citation>
    <scope>NUCLEOTIDE SEQUENCE</scope>
    <source>
        <strain evidence="3">ATCC 6013</strain>
    </source>
</reference>
<feature type="transmembrane region" description="Helical" evidence="1">
    <location>
        <begin position="7"/>
        <end position="26"/>
    </location>
</feature>
<dbReference type="InterPro" id="IPR021257">
    <property type="entry name" value="DUF2809"/>
</dbReference>
<dbReference type="RefSeq" id="WP_003441827.1">
    <property type="nucleotide sequence ID" value="NZ_ANZB01000002.1"/>
</dbReference>